<organism evidence="1">
    <name type="scientific">Opuntia streptacantha</name>
    <name type="common">Prickly pear cactus</name>
    <name type="synonym">Opuntia cardona</name>
    <dbReference type="NCBI Taxonomy" id="393608"/>
    <lineage>
        <taxon>Eukaryota</taxon>
        <taxon>Viridiplantae</taxon>
        <taxon>Streptophyta</taxon>
        <taxon>Embryophyta</taxon>
        <taxon>Tracheophyta</taxon>
        <taxon>Spermatophyta</taxon>
        <taxon>Magnoliopsida</taxon>
        <taxon>eudicotyledons</taxon>
        <taxon>Gunneridae</taxon>
        <taxon>Pentapetalae</taxon>
        <taxon>Caryophyllales</taxon>
        <taxon>Cactineae</taxon>
        <taxon>Cactaceae</taxon>
        <taxon>Opuntioideae</taxon>
        <taxon>Opuntia</taxon>
    </lineage>
</organism>
<sequence>MAAPINNNGNHQPAFLFLKRLSYTDTTTRLSWPSRHLDALIEATGRAGINLNVTPGYGVPFQVLDPNNQVWHLVCFTRQTGCYLKPVVSGMRTSLQKILQQQNMKVTATKSFASDIIYKYKLTFTTNM</sequence>
<accession>A0A7C9CPQ5</accession>
<reference evidence="1" key="2">
    <citation type="submission" date="2020-07" db="EMBL/GenBank/DDBJ databases">
        <authorList>
            <person name="Vera ALvarez R."/>
            <person name="Arias-Moreno D.M."/>
            <person name="Jimenez-Jacinto V."/>
            <person name="Jimenez-Bremont J.F."/>
            <person name="Swaminathan K."/>
            <person name="Moose S.P."/>
            <person name="Guerrero-Gonzalez M.L."/>
            <person name="Marino-Ramirez L."/>
            <person name="Landsman D."/>
            <person name="Rodriguez-Kessler M."/>
            <person name="Delgado-Sanchez P."/>
        </authorList>
    </citation>
    <scope>NUCLEOTIDE SEQUENCE</scope>
    <source>
        <tissue evidence="1">Cladode</tissue>
    </source>
</reference>
<dbReference type="AlphaFoldDB" id="A0A7C9CPQ5"/>
<reference evidence="1" key="1">
    <citation type="journal article" date="2013" name="J. Plant Res.">
        <title>Effect of fungi and light on seed germination of three Opuntia species from semiarid lands of central Mexico.</title>
        <authorList>
            <person name="Delgado-Sanchez P."/>
            <person name="Jimenez-Bremont J.F."/>
            <person name="Guerrero-Gonzalez Mde L."/>
            <person name="Flores J."/>
        </authorList>
    </citation>
    <scope>NUCLEOTIDE SEQUENCE</scope>
    <source>
        <tissue evidence="1">Cladode</tissue>
    </source>
</reference>
<name>A0A7C9CPQ5_OPUST</name>
<evidence type="ECO:0000313" key="1">
    <source>
        <dbReference type="EMBL" id="MBA4622782.1"/>
    </source>
</evidence>
<dbReference type="EMBL" id="GISG01040231">
    <property type="protein sequence ID" value="MBA4622782.1"/>
    <property type="molecule type" value="Transcribed_RNA"/>
</dbReference>
<proteinExistence type="predicted"/>
<protein>
    <submittedName>
        <fullName evidence="1">Uncharacterized protein</fullName>
    </submittedName>
</protein>